<dbReference type="PANTHER" id="PTHR42850">
    <property type="entry name" value="METALLOPHOSPHOESTERASE"/>
    <property type="match status" value="1"/>
</dbReference>
<dbReference type="Proteomes" id="UP000265964">
    <property type="component" value="Unassembled WGS sequence"/>
</dbReference>
<dbReference type="EMBL" id="NRJF01000029">
    <property type="protein sequence ID" value="RIY37930.1"/>
    <property type="molecule type" value="Genomic_DNA"/>
</dbReference>
<organism evidence="2 3">
    <name type="scientific">Psittacicella gerlachiana</name>
    <dbReference type="NCBI Taxonomy" id="2028574"/>
    <lineage>
        <taxon>Bacteria</taxon>
        <taxon>Pseudomonadati</taxon>
        <taxon>Pseudomonadota</taxon>
        <taxon>Gammaproteobacteria</taxon>
        <taxon>Pasteurellales</taxon>
        <taxon>Psittacicellaceae</taxon>
        <taxon>Psittacicella</taxon>
    </lineage>
</organism>
<feature type="domain" description="Calcineurin-like phosphoesterase" evidence="1">
    <location>
        <begin position="5"/>
        <end position="122"/>
    </location>
</feature>
<dbReference type="AlphaFoldDB" id="A0A3A1YLR0"/>
<dbReference type="OrthoDB" id="9807890at2"/>
<dbReference type="Pfam" id="PF00149">
    <property type="entry name" value="Metallophos"/>
    <property type="match status" value="1"/>
</dbReference>
<dbReference type="SUPFAM" id="SSF56300">
    <property type="entry name" value="Metallo-dependent phosphatases"/>
    <property type="match status" value="1"/>
</dbReference>
<dbReference type="PANTHER" id="PTHR42850:SF11">
    <property type="entry name" value="BIS(5'-NUCLEOSYL)-TETRAPHOSPHATASE [SYMMETRICAL]"/>
    <property type="match status" value="1"/>
</dbReference>
<dbReference type="GO" id="GO:0016791">
    <property type="term" value="F:phosphatase activity"/>
    <property type="evidence" value="ECO:0007669"/>
    <property type="project" value="TreeGrafter"/>
</dbReference>
<evidence type="ECO:0000259" key="1">
    <source>
        <dbReference type="Pfam" id="PF00149"/>
    </source>
</evidence>
<dbReference type="InterPro" id="IPR004843">
    <property type="entry name" value="Calcineurin-like_PHP"/>
</dbReference>
<dbReference type="Gene3D" id="3.60.21.10">
    <property type="match status" value="2"/>
</dbReference>
<keyword evidence="3" id="KW-1185">Reference proteome</keyword>
<evidence type="ECO:0000313" key="3">
    <source>
        <dbReference type="Proteomes" id="UP000265964"/>
    </source>
</evidence>
<evidence type="ECO:0000313" key="2">
    <source>
        <dbReference type="EMBL" id="RIY37930.1"/>
    </source>
</evidence>
<proteinExistence type="predicted"/>
<dbReference type="InterPro" id="IPR050126">
    <property type="entry name" value="Ap4A_hydrolase"/>
</dbReference>
<reference evidence="2 3" key="1">
    <citation type="submission" date="2017-08" db="EMBL/GenBank/DDBJ databases">
        <title>Reclassification of Bisgaard taxon 37 and 44.</title>
        <authorList>
            <person name="Christensen H."/>
        </authorList>
    </citation>
    <scope>NUCLEOTIDE SEQUENCE [LARGE SCALE GENOMIC DNA]</scope>
    <source>
        <strain evidence="2 3">EEAB3T1</strain>
    </source>
</reference>
<sequence>MAKYLIGDIHGCADEFAQLLEKINFNPAEDELYLAGDLVGRGPKPKEVLDLAIKHNAKAVLGNYDLHFLACLYGAREAKESDNFDSLLNLNPEEKQYYASWLQEQGFVREDEGFYLVHASLDPTWLPEQITDIAQQAKEFFKSWGAEEFKRFFGGKQFYINLRELGFASHEEIFLRRFFESLLVFTICRFRQFKTLEEESILLYPSAQQVLDTIGKDKLQKLAPSLLIEDYSKAYFDLNIGLKGKPEAVREQGLYPWFEFARAKAERTKDNVRQVYKNPNFNFLGFKKPVYFGHWSLCNGFPLPPGFIGTDTSCVFGDRLTAYKLPEFSVNMQDQAFLLTLAQPIAEVKSTIKFN</sequence>
<dbReference type="GO" id="GO:0005737">
    <property type="term" value="C:cytoplasm"/>
    <property type="evidence" value="ECO:0007669"/>
    <property type="project" value="TreeGrafter"/>
</dbReference>
<dbReference type="GO" id="GO:0110154">
    <property type="term" value="P:RNA decapping"/>
    <property type="evidence" value="ECO:0007669"/>
    <property type="project" value="TreeGrafter"/>
</dbReference>
<dbReference type="InterPro" id="IPR029052">
    <property type="entry name" value="Metallo-depent_PP-like"/>
</dbReference>
<dbReference type="GO" id="GO:0008803">
    <property type="term" value="F:bis(5'-nucleosyl)-tetraphosphatase (symmetrical) activity"/>
    <property type="evidence" value="ECO:0007669"/>
    <property type="project" value="TreeGrafter"/>
</dbReference>
<comment type="caution">
    <text evidence="2">The sequence shown here is derived from an EMBL/GenBank/DDBJ whole genome shotgun (WGS) entry which is preliminary data.</text>
</comment>
<accession>A0A3A1YLR0</accession>
<gene>
    <name evidence="2" type="ORF">CKF59_01200</name>
</gene>
<protein>
    <recommendedName>
        <fullName evidence="1">Calcineurin-like phosphoesterase domain-containing protein</fullName>
    </recommendedName>
</protein>
<dbReference type="RefSeq" id="WP_119534159.1">
    <property type="nucleotide sequence ID" value="NZ_NRJF01000029.1"/>
</dbReference>
<name>A0A3A1YLR0_9GAMM</name>